<dbReference type="GO" id="GO:0006260">
    <property type="term" value="P:DNA replication"/>
    <property type="evidence" value="ECO:0007669"/>
    <property type="project" value="TreeGrafter"/>
</dbReference>
<proteinExistence type="inferred from homology"/>
<feature type="domain" description="DNA/RNA-binding protein Kin17 WH-like" evidence="6">
    <location>
        <begin position="52"/>
        <end position="180"/>
    </location>
</feature>
<dbReference type="AlphaFoldDB" id="A0A9P4HZY6"/>
<evidence type="ECO:0000256" key="5">
    <source>
        <dbReference type="SAM" id="MobiDB-lite"/>
    </source>
</evidence>
<name>A0A9P4HZY6_9PEZI</name>
<dbReference type="OrthoDB" id="10266249at2759"/>
<dbReference type="Pfam" id="PF25095">
    <property type="entry name" value="C2H2-zf_KIN17"/>
    <property type="match status" value="1"/>
</dbReference>
<evidence type="ECO:0000256" key="4">
    <source>
        <dbReference type="ARBA" id="ARBA00022833"/>
    </source>
</evidence>
<comment type="caution">
    <text evidence="7">The sequence shown here is derived from an EMBL/GenBank/DDBJ whole genome shotgun (WGS) entry which is preliminary data.</text>
</comment>
<dbReference type="InterPro" id="IPR037321">
    <property type="entry name" value="KIN17-like"/>
</dbReference>
<dbReference type="SUPFAM" id="SSF57667">
    <property type="entry name" value="beta-beta-alpha zinc fingers"/>
    <property type="match status" value="1"/>
</dbReference>
<keyword evidence="3" id="KW-0863">Zinc-finger</keyword>
<protein>
    <recommendedName>
        <fullName evidence="6">DNA/RNA-binding protein Kin17 WH-like domain-containing protein</fullName>
    </recommendedName>
</protein>
<keyword evidence="8" id="KW-1185">Reference proteome</keyword>
<dbReference type="InterPro" id="IPR036236">
    <property type="entry name" value="Znf_C2H2_sf"/>
</dbReference>
<dbReference type="EMBL" id="ML978712">
    <property type="protein sequence ID" value="KAF2090944.1"/>
    <property type="molecule type" value="Genomic_DNA"/>
</dbReference>
<dbReference type="PANTHER" id="PTHR12805:SF0">
    <property type="entry name" value="DNA_RNA-BINDING PROTEIN KIN17"/>
    <property type="match status" value="1"/>
</dbReference>
<dbReference type="FunFam" id="1.10.10.2030:FF:000001">
    <property type="entry name" value="DNA/RNA-binding protein KIN17, putative"/>
    <property type="match status" value="1"/>
</dbReference>
<evidence type="ECO:0000259" key="6">
    <source>
        <dbReference type="SMART" id="SM01253"/>
    </source>
</evidence>
<dbReference type="GO" id="GO:0005634">
    <property type="term" value="C:nucleus"/>
    <property type="evidence" value="ECO:0007669"/>
    <property type="project" value="TreeGrafter"/>
</dbReference>
<dbReference type="GO" id="GO:0008270">
    <property type="term" value="F:zinc ion binding"/>
    <property type="evidence" value="ECO:0007669"/>
    <property type="project" value="UniProtKB-KW"/>
</dbReference>
<organism evidence="7 8">
    <name type="scientific">Saccharata proteae CBS 121410</name>
    <dbReference type="NCBI Taxonomy" id="1314787"/>
    <lineage>
        <taxon>Eukaryota</taxon>
        <taxon>Fungi</taxon>
        <taxon>Dikarya</taxon>
        <taxon>Ascomycota</taxon>
        <taxon>Pezizomycotina</taxon>
        <taxon>Dothideomycetes</taxon>
        <taxon>Dothideomycetes incertae sedis</taxon>
        <taxon>Botryosphaeriales</taxon>
        <taxon>Saccharataceae</taxon>
        <taxon>Saccharata</taxon>
    </lineage>
</organism>
<comment type="similarity">
    <text evidence="1">Belongs to the KIN17 family.</text>
</comment>
<reference evidence="7" key="1">
    <citation type="journal article" date="2020" name="Stud. Mycol.">
        <title>101 Dothideomycetes genomes: a test case for predicting lifestyles and emergence of pathogens.</title>
        <authorList>
            <person name="Haridas S."/>
            <person name="Albert R."/>
            <person name="Binder M."/>
            <person name="Bloem J."/>
            <person name="Labutti K."/>
            <person name="Salamov A."/>
            <person name="Andreopoulos B."/>
            <person name="Baker S."/>
            <person name="Barry K."/>
            <person name="Bills G."/>
            <person name="Bluhm B."/>
            <person name="Cannon C."/>
            <person name="Castanera R."/>
            <person name="Culley D."/>
            <person name="Daum C."/>
            <person name="Ezra D."/>
            <person name="Gonzalez J."/>
            <person name="Henrissat B."/>
            <person name="Kuo A."/>
            <person name="Liang C."/>
            <person name="Lipzen A."/>
            <person name="Lutzoni F."/>
            <person name="Magnuson J."/>
            <person name="Mondo S."/>
            <person name="Nolan M."/>
            <person name="Ohm R."/>
            <person name="Pangilinan J."/>
            <person name="Park H.-J."/>
            <person name="Ramirez L."/>
            <person name="Alfaro M."/>
            <person name="Sun H."/>
            <person name="Tritt A."/>
            <person name="Yoshinaga Y."/>
            <person name="Zwiers L.-H."/>
            <person name="Turgeon B."/>
            <person name="Goodwin S."/>
            <person name="Spatafora J."/>
            <person name="Crous P."/>
            <person name="Grigoriev I."/>
        </authorList>
    </citation>
    <scope>NUCLEOTIDE SEQUENCE</scope>
    <source>
        <strain evidence="7">CBS 121410</strain>
    </source>
</reference>
<evidence type="ECO:0000313" key="8">
    <source>
        <dbReference type="Proteomes" id="UP000799776"/>
    </source>
</evidence>
<feature type="compositionally biased region" description="Basic and acidic residues" evidence="5">
    <location>
        <begin position="184"/>
        <end position="205"/>
    </location>
</feature>
<dbReference type="InterPro" id="IPR019447">
    <property type="entry name" value="DNA/RNA-bd_Kin17_WH-like_dom"/>
</dbReference>
<dbReference type="InterPro" id="IPR056767">
    <property type="entry name" value="C2H2-Znf_KIN17"/>
</dbReference>
<evidence type="ECO:0000256" key="3">
    <source>
        <dbReference type="ARBA" id="ARBA00022771"/>
    </source>
</evidence>
<dbReference type="SMART" id="SM01253">
    <property type="entry name" value="Kin17_mid"/>
    <property type="match status" value="1"/>
</dbReference>
<dbReference type="GO" id="GO:0006974">
    <property type="term" value="P:DNA damage response"/>
    <property type="evidence" value="ECO:0007669"/>
    <property type="project" value="TreeGrafter"/>
</dbReference>
<feature type="compositionally biased region" description="Polar residues" evidence="5">
    <location>
        <begin position="265"/>
        <end position="279"/>
    </location>
</feature>
<feature type="region of interest" description="Disordered" evidence="5">
    <location>
        <begin position="324"/>
        <end position="343"/>
    </location>
</feature>
<dbReference type="PANTHER" id="PTHR12805">
    <property type="entry name" value="KIN17 KIN, ANTIGENIC DETERMINANT OF RECA PROTEIN HOMOLOG"/>
    <property type="match status" value="1"/>
</dbReference>
<feature type="region of interest" description="Disordered" evidence="5">
    <location>
        <begin position="184"/>
        <end position="316"/>
    </location>
</feature>
<dbReference type="Pfam" id="PF10357">
    <property type="entry name" value="WH_KIN17"/>
    <property type="match status" value="1"/>
</dbReference>
<keyword evidence="4" id="KW-0862">Zinc</keyword>
<evidence type="ECO:0000256" key="1">
    <source>
        <dbReference type="ARBA" id="ARBA00008517"/>
    </source>
</evidence>
<evidence type="ECO:0000256" key="2">
    <source>
        <dbReference type="ARBA" id="ARBA00022723"/>
    </source>
</evidence>
<keyword evidence="2" id="KW-0479">Metal-binding</keyword>
<dbReference type="Gene3D" id="1.10.10.2030">
    <property type="entry name" value="DNA/RNA-binding protein Kin17, conserved domain"/>
    <property type="match status" value="1"/>
</dbReference>
<accession>A0A9P4HZY6</accession>
<evidence type="ECO:0000313" key="7">
    <source>
        <dbReference type="EMBL" id="KAF2090944.1"/>
    </source>
</evidence>
<dbReference type="Proteomes" id="UP000799776">
    <property type="component" value="Unassembled WGS sequence"/>
</dbReference>
<sequence length="343" mass="38382">MPKAEVGSTKWQANKMKSKGLQRLRWFCQACEKQCRDENGFKCHVNSESHVRQMMIIGEDPRKAINEFSAQFQRDFLLLLRTSHGEKKVNLNHFYQEYIRNKEHIHMNATKWPSLTEFGKYLGRDGICRVSEDEKGNGLEVAWIDNSPEALRRQDAMRKKERAERGDEEREQKVIEAQIEKAKKAAKADADRQEESILKRQDGEKIQLSFKPTGAKPPTPPHSADNVAVANPEGSPDATVTPGDAARAATTPPQDGDNSIALPKASTTQQPVTKPTFSMSFGGAKTKTNPLSGKGNPLAGKKKVMKEAPKQMSNAERIMKEEMERKRLAGERGGGGGKRQRMN</sequence>
<dbReference type="GO" id="GO:0003690">
    <property type="term" value="F:double-stranded DNA binding"/>
    <property type="evidence" value="ECO:0007669"/>
    <property type="project" value="TreeGrafter"/>
</dbReference>
<gene>
    <name evidence="7" type="ORF">K490DRAFT_33989</name>
</gene>
<dbReference type="InterPro" id="IPR038254">
    <property type="entry name" value="KIN17_WH-like_sf"/>
</dbReference>